<dbReference type="AlphaFoldDB" id="A0A7R7WLR6"/>
<organism evidence="1 2">
    <name type="scientific">Aspergillus kawachii</name>
    <name type="common">White koji mold</name>
    <name type="synonym">Aspergillus awamori var. kawachi</name>
    <dbReference type="NCBI Taxonomy" id="1069201"/>
    <lineage>
        <taxon>Eukaryota</taxon>
        <taxon>Fungi</taxon>
        <taxon>Dikarya</taxon>
        <taxon>Ascomycota</taxon>
        <taxon>Pezizomycotina</taxon>
        <taxon>Eurotiomycetes</taxon>
        <taxon>Eurotiomycetidae</taxon>
        <taxon>Eurotiales</taxon>
        <taxon>Aspergillaceae</taxon>
        <taxon>Aspergillus</taxon>
        <taxon>Aspergillus subgen. Circumdati</taxon>
    </lineage>
</organism>
<dbReference type="GeneID" id="64966577"/>
<evidence type="ECO:0000313" key="1">
    <source>
        <dbReference type="EMBL" id="BCS05256.1"/>
    </source>
</evidence>
<keyword evidence="2" id="KW-1185">Reference proteome</keyword>
<dbReference type="EMBL" id="AP024432">
    <property type="protein sequence ID" value="BCS05256.1"/>
    <property type="molecule type" value="Genomic_DNA"/>
</dbReference>
<reference evidence="1" key="2">
    <citation type="submission" date="2021-02" db="EMBL/GenBank/DDBJ databases">
        <title>Aspergillus luchuensis mut. kawachii IFO 4304 genome sequence.</title>
        <authorList>
            <person name="Mori K."/>
            <person name="Kadooka C."/>
            <person name="Goto M."/>
            <person name="Futagami T."/>
        </authorList>
    </citation>
    <scope>NUCLEOTIDE SEQUENCE</scope>
    <source>
        <strain evidence="1">IFO 4308</strain>
    </source>
</reference>
<reference evidence="1" key="1">
    <citation type="submission" date="2021-01" db="EMBL/GenBank/DDBJ databases">
        <authorList>
            <consortium name="Aspergillus luchuensis mut. kawachii IFO 4304 genome sequencing consortium"/>
            <person name="Kazuki M."/>
            <person name="Futagami T."/>
        </authorList>
    </citation>
    <scope>NUCLEOTIDE SEQUENCE</scope>
    <source>
        <strain evidence="1">IFO 4308</strain>
    </source>
</reference>
<name>A0A7R7WLR6_ASPKA</name>
<dbReference type="Proteomes" id="UP000661280">
    <property type="component" value="Chromosome 8"/>
</dbReference>
<accession>A0A7R7WLR6</accession>
<proteinExistence type="predicted"/>
<evidence type="ECO:0000313" key="2">
    <source>
        <dbReference type="Proteomes" id="UP000661280"/>
    </source>
</evidence>
<dbReference type="KEGG" id="aluc:AKAW2_81057S"/>
<sequence length="84" mass="8767">MYIREDILIGKDGLHMGWSGDALEVYTCEHAVAIKPMEAARVVALDWVGAISDILAAQELLGNGTLEGTGFGGKSDADGGEVSC</sequence>
<protein>
    <submittedName>
        <fullName evidence="1">Uncharacterized protein</fullName>
    </submittedName>
</protein>
<dbReference type="RefSeq" id="XP_041549018.1">
    <property type="nucleotide sequence ID" value="XM_041682147.1"/>
</dbReference>
<gene>
    <name evidence="1" type="ORF">AKAW2_81057S</name>
</gene>